<feature type="transmembrane region" description="Helical" evidence="6">
    <location>
        <begin position="241"/>
        <end position="262"/>
    </location>
</feature>
<dbReference type="PANTHER" id="PTHR42920:SF11">
    <property type="entry name" value="INNER MEMBRANE PROTEIN YTFF"/>
    <property type="match status" value="1"/>
</dbReference>
<evidence type="ECO:0000259" key="7">
    <source>
        <dbReference type="Pfam" id="PF00892"/>
    </source>
</evidence>
<keyword evidence="4 6" id="KW-1133">Transmembrane helix</keyword>
<feature type="transmembrane region" description="Helical" evidence="6">
    <location>
        <begin position="97"/>
        <end position="115"/>
    </location>
</feature>
<sequence length="319" mass="33837">MRFVNDRLRPMTGFAASRGRAQALRGHAAMLGFSAAVSGSFSLGAMVANDISPVALTAVRFLLASLVLALLVSIVPGGGRDGQRGFTRADWRAPWRYGLMAALYTGYFVLMFEGLKTARPVSAGAVFTLTPLMTAAVAWPFLGQRLRPVVGTALGVGAVGALWVIFRGDTAALVGFEVGQGEGIYFLGCILHAVYAPMLRRLNRGESALVTASMITGAGFFVLLAYGWRDLLATDWGALPALVWVTLAYLVVFATAFSATALQFAAQRLPVSKVMAYTYATPCWIILWELALGHGGPGLLVLPGVALIVVALLILLRAD</sequence>
<dbReference type="Pfam" id="PF00892">
    <property type="entry name" value="EamA"/>
    <property type="match status" value="2"/>
</dbReference>
<evidence type="ECO:0000256" key="2">
    <source>
        <dbReference type="ARBA" id="ARBA00022475"/>
    </source>
</evidence>
<dbReference type="Proteomes" id="UP001208938">
    <property type="component" value="Unassembled WGS sequence"/>
</dbReference>
<dbReference type="InterPro" id="IPR051258">
    <property type="entry name" value="Diverse_Substrate_Transporter"/>
</dbReference>
<feature type="domain" description="EamA" evidence="7">
    <location>
        <begin position="26"/>
        <end position="165"/>
    </location>
</feature>
<keyword evidence="3 6" id="KW-0812">Transmembrane</keyword>
<dbReference type="InterPro" id="IPR037185">
    <property type="entry name" value="EmrE-like"/>
</dbReference>
<dbReference type="InterPro" id="IPR000620">
    <property type="entry name" value="EamA_dom"/>
</dbReference>
<dbReference type="RefSeq" id="WP_264504016.1">
    <property type="nucleotide sequence ID" value="NZ_JAPDFL010000001.1"/>
</dbReference>
<proteinExistence type="predicted"/>
<comment type="subcellular location">
    <subcellularLocation>
        <location evidence="1">Cell membrane</location>
        <topology evidence="1">Multi-pass membrane protein</topology>
    </subcellularLocation>
</comment>
<evidence type="ECO:0000313" key="9">
    <source>
        <dbReference type="Proteomes" id="UP001208938"/>
    </source>
</evidence>
<keyword evidence="9" id="KW-1185">Reference proteome</keyword>
<dbReference type="SUPFAM" id="SSF103481">
    <property type="entry name" value="Multidrug resistance efflux transporter EmrE"/>
    <property type="match status" value="2"/>
</dbReference>
<organism evidence="8 9">
    <name type="scientific">Pararhodobacter zhoushanensis</name>
    <dbReference type="NCBI Taxonomy" id="2479545"/>
    <lineage>
        <taxon>Bacteria</taxon>
        <taxon>Pseudomonadati</taxon>
        <taxon>Pseudomonadota</taxon>
        <taxon>Alphaproteobacteria</taxon>
        <taxon>Rhodobacterales</taxon>
        <taxon>Paracoccaceae</taxon>
        <taxon>Pararhodobacter</taxon>
    </lineage>
</organism>
<evidence type="ECO:0000256" key="5">
    <source>
        <dbReference type="ARBA" id="ARBA00023136"/>
    </source>
</evidence>
<accession>A0ABT3GTK7</accession>
<comment type="caution">
    <text evidence="8">The sequence shown here is derived from an EMBL/GenBank/DDBJ whole genome shotgun (WGS) entry which is preliminary data.</text>
</comment>
<dbReference type="EMBL" id="JAPDFL010000001">
    <property type="protein sequence ID" value="MCW1930844.1"/>
    <property type="molecule type" value="Genomic_DNA"/>
</dbReference>
<evidence type="ECO:0000313" key="8">
    <source>
        <dbReference type="EMBL" id="MCW1930844.1"/>
    </source>
</evidence>
<evidence type="ECO:0000256" key="6">
    <source>
        <dbReference type="SAM" id="Phobius"/>
    </source>
</evidence>
<gene>
    <name evidence="8" type="ORF">OKW52_00805</name>
</gene>
<keyword evidence="2" id="KW-1003">Cell membrane</keyword>
<name>A0ABT3GTK7_9RHOB</name>
<evidence type="ECO:0000256" key="1">
    <source>
        <dbReference type="ARBA" id="ARBA00004651"/>
    </source>
</evidence>
<dbReference type="PANTHER" id="PTHR42920">
    <property type="entry name" value="OS03G0707200 PROTEIN-RELATED"/>
    <property type="match status" value="1"/>
</dbReference>
<evidence type="ECO:0000256" key="3">
    <source>
        <dbReference type="ARBA" id="ARBA00022692"/>
    </source>
</evidence>
<protein>
    <submittedName>
        <fullName evidence="8">DMT family transporter</fullName>
    </submittedName>
</protein>
<feature type="transmembrane region" description="Helical" evidence="6">
    <location>
        <begin position="54"/>
        <end position="76"/>
    </location>
</feature>
<feature type="transmembrane region" description="Helical" evidence="6">
    <location>
        <begin position="149"/>
        <end position="166"/>
    </location>
</feature>
<evidence type="ECO:0000256" key="4">
    <source>
        <dbReference type="ARBA" id="ARBA00022989"/>
    </source>
</evidence>
<feature type="domain" description="EamA" evidence="7">
    <location>
        <begin position="185"/>
        <end position="316"/>
    </location>
</feature>
<keyword evidence="5 6" id="KW-0472">Membrane</keyword>
<feature type="transmembrane region" description="Helical" evidence="6">
    <location>
        <begin position="28"/>
        <end position="48"/>
    </location>
</feature>
<feature type="transmembrane region" description="Helical" evidence="6">
    <location>
        <begin position="178"/>
        <end position="196"/>
    </location>
</feature>
<reference evidence="8 9" key="1">
    <citation type="submission" date="2022-10" db="EMBL/GenBank/DDBJ databases">
        <title>Pararhodobacter sp. nov., isolated from marine algae.</title>
        <authorList>
            <person name="Choi B.J."/>
            <person name="Kim J.M."/>
            <person name="Lee J.K."/>
            <person name="Choi D.G."/>
            <person name="Jeon C.O."/>
        </authorList>
    </citation>
    <scope>NUCLEOTIDE SEQUENCE [LARGE SCALE GENOMIC DNA]</scope>
    <source>
        <strain evidence="8 9">ZQ420</strain>
    </source>
</reference>
<feature type="transmembrane region" description="Helical" evidence="6">
    <location>
        <begin position="121"/>
        <end position="142"/>
    </location>
</feature>
<feature type="transmembrane region" description="Helical" evidence="6">
    <location>
        <begin position="298"/>
        <end position="316"/>
    </location>
</feature>
<feature type="transmembrane region" description="Helical" evidence="6">
    <location>
        <begin position="274"/>
        <end position="292"/>
    </location>
</feature>
<feature type="transmembrane region" description="Helical" evidence="6">
    <location>
        <begin position="208"/>
        <end position="229"/>
    </location>
</feature>